<dbReference type="SUPFAM" id="SSF160904">
    <property type="entry name" value="Jann2411-like"/>
    <property type="match status" value="1"/>
</dbReference>
<proteinExistence type="predicted"/>
<dbReference type="InterPro" id="IPR023286">
    <property type="entry name" value="ABATE_dom_sf"/>
</dbReference>
<gene>
    <name evidence="2" type="ORF">IW245_004737</name>
</gene>
<protein>
    <submittedName>
        <fullName evidence="2">Putative RNA-binding Zn ribbon-like protein</fullName>
    </submittedName>
</protein>
<name>A0A8J7GDG8_9ACTN</name>
<reference evidence="2" key="1">
    <citation type="submission" date="2020-11" db="EMBL/GenBank/DDBJ databases">
        <title>Sequencing the genomes of 1000 actinobacteria strains.</title>
        <authorList>
            <person name="Klenk H.-P."/>
        </authorList>
    </citation>
    <scope>NUCLEOTIDE SEQUENCE</scope>
    <source>
        <strain evidence="2">DSM 45356</strain>
    </source>
</reference>
<dbReference type="Pfam" id="PF11706">
    <property type="entry name" value="zf-CGNR"/>
    <property type="match status" value="1"/>
</dbReference>
<organism evidence="2 3">
    <name type="scientific">Longispora fulva</name>
    <dbReference type="NCBI Taxonomy" id="619741"/>
    <lineage>
        <taxon>Bacteria</taxon>
        <taxon>Bacillati</taxon>
        <taxon>Actinomycetota</taxon>
        <taxon>Actinomycetes</taxon>
        <taxon>Micromonosporales</taxon>
        <taxon>Micromonosporaceae</taxon>
        <taxon>Longispora</taxon>
    </lineage>
</organism>
<dbReference type="InterPro" id="IPR021005">
    <property type="entry name" value="Znf_CGNR"/>
</dbReference>
<accession>A0A8J7GDG8</accession>
<dbReference type="Proteomes" id="UP000622552">
    <property type="component" value="Unassembled WGS sequence"/>
</dbReference>
<dbReference type="Gene3D" id="1.10.3300.10">
    <property type="entry name" value="Jann2411-like domain"/>
    <property type="match status" value="1"/>
</dbReference>
<evidence type="ECO:0000259" key="1">
    <source>
        <dbReference type="Pfam" id="PF11706"/>
    </source>
</evidence>
<dbReference type="PANTHER" id="PTHR35525:SF3">
    <property type="entry name" value="BLL6575 PROTEIN"/>
    <property type="match status" value="1"/>
</dbReference>
<dbReference type="RefSeq" id="WP_231398907.1">
    <property type="nucleotide sequence ID" value="NZ_BONS01000025.1"/>
</dbReference>
<dbReference type="PANTHER" id="PTHR35525">
    <property type="entry name" value="BLL6575 PROTEIN"/>
    <property type="match status" value="1"/>
</dbReference>
<keyword evidence="3" id="KW-1185">Reference proteome</keyword>
<comment type="caution">
    <text evidence="2">The sequence shown here is derived from an EMBL/GenBank/DDBJ whole genome shotgun (WGS) entry which is preliminary data.</text>
</comment>
<sequence length="185" mass="19520">MINTVELAVQLVNHLATARVRGRTVEPPTEAAEVHAAVLAARDEAGLDEKTVLTEGDTEPLAGFSVELGRALDACADQDVAGAADLLNDLMARYSAVPNLHGFPGQPPTLAYHPAGAGLLASWRADLPAGVATLVGLGQTHRFGRCTAEGCDLVFFDRTRNASRRFCGVGCQNRAKAAAYRARRA</sequence>
<dbReference type="AlphaFoldDB" id="A0A8J7GDG8"/>
<evidence type="ECO:0000313" key="2">
    <source>
        <dbReference type="EMBL" id="MBG6138543.1"/>
    </source>
</evidence>
<feature type="domain" description="Zinc finger CGNR" evidence="1">
    <location>
        <begin position="142"/>
        <end position="184"/>
    </location>
</feature>
<dbReference type="InterPro" id="IPR010852">
    <property type="entry name" value="ABATE"/>
</dbReference>
<dbReference type="EMBL" id="JADOUF010000001">
    <property type="protein sequence ID" value="MBG6138543.1"/>
    <property type="molecule type" value="Genomic_DNA"/>
</dbReference>
<evidence type="ECO:0000313" key="3">
    <source>
        <dbReference type="Proteomes" id="UP000622552"/>
    </source>
</evidence>